<dbReference type="OrthoDB" id="5347019at2"/>
<organism evidence="4 5">
    <name type="scientific">Arcobacter cloacae</name>
    <dbReference type="NCBI Taxonomy" id="1054034"/>
    <lineage>
        <taxon>Bacteria</taxon>
        <taxon>Pseudomonadati</taxon>
        <taxon>Campylobacterota</taxon>
        <taxon>Epsilonproteobacteria</taxon>
        <taxon>Campylobacterales</taxon>
        <taxon>Arcobacteraceae</taxon>
        <taxon>Arcobacter</taxon>
    </lineage>
</organism>
<comment type="caution">
    <text evidence="4">The sequence shown here is derived from an EMBL/GenBank/DDBJ whole genome shotgun (WGS) entry which is preliminary data.</text>
</comment>
<dbReference type="EMBL" id="PDJZ01000006">
    <property type="protein sequence ID" value="RXJ84190.1"/>
    <property type="molecule type" value="Genomic_DNA"/>
</dbReference>
<dbReference type="AlphaFoldDB" id="A0A4Q0ZEJ3"/>
<dbReference type="SUPFAM" id="SSF56925">
    <property type="entry name" value="OMPA-like"/>
    <property type="match status" value="1"/>
</dbReference>
<feature type="chain" id="PRO_5020503928" description="Outer membrane protein beta-barrel domain-containing protein" evidence="2">
    <location>
        <begin position="21"/>
        <end position="160"/>
    </location>
</feature>
<protein>
    <recommendedName>
        <fullName evidence="3">Outer membrane protein beta-barrel domain-containing protein</fullName>
    </recommendedName>
</protein>
<dbReference type="InterPro" id="IPR027385">
    <property type="entry name" value="Beta-barrel_OMP"/>
</dbReference>
<gene>
    <name evidence="4" type="ORF">CRU90_07260</name>
</gene>
<evidence type="ECO:0000256" key="2">
    <source>
        <dbReference type="SAM" id="SignalP"/>
    </source>
</evidence>
<keyword evidence="1 2" id="KW-0732">Signal</keyword>
<feature type="signal peptide" evidence="2">
    <location>
        <begin position="1"/>
        <end position="20"/>
    </location>
</feature>
<proteinExistence type="predicted"/>
<dbReference type="Pfam" id="PF13505">
    <property type="entry name" value="OMP_b-brl"/>
    <property type="match status" value="1"/>
</dbReference>
<accession>A0A4Q0ZEJ3</accession>
<evidence type="ECO:0000313" key="5">
    <source>
        <dbReference type="Proteomes" id="UP000290870"/>
    </source>
</evidence>
<reference evidence="4 5" key="1">
    <citation type="submission" date="2017-10" db="EMBL/GenBank/DDBJ databases">
        <title>Genomics of the genus Arcobacter.</title>
        <authorList>
            <person name="Perez-Cataluna A."/>
            <person name="Figueras M.J."/>
        </authorList>
    </citation>
    <scope>NUCLEOTIDE SEQUENCE [LARGE SCALE GENOMIC DNA]</scope>
    <source>
        <strain evidence="4 5">F26</strain>
    </source>
</reference>
<feature type="domain" description="Outer membrane protein beta-barrel" evidence="3">
    <location>
        <begin position="23"/>
        <end position="160"/>
    </location>
</feature>
<evidence type="ECO:0000256" key="1">
    <source>
        <dbReference type="ARBA" id="ARBA00022729"/>
    </source>
</evidence>
<dbReference type="InterPro" id="IPR011250">
    <property type="entry name" value="OMP/PagP_B-barrel"/>
</dbReference>
<dbReference type="RefSeq" id="WP_128986619.1">
    <property type="nucleotide sequence ID" value="NZ_PDJZ01000006.1"/>
</dbReference>
<evidence type="ECO:0000313" key="4">
    <source>
        <dbReference type="EMBL" id="RXJ84190.1"/>
    </source>
</evidence>
<dbReference type="Proteomes" id="UP000290870">
    <property type="component" value="Unassembled WGS sequence"/>
</dbReference>
<name>A0A4Q0ZEJ3_9BACT</name>
<sequence length="160" mass="17558">MKKSLLTISLLASFSTILNATNFDTKISIGATSAKINDKSYTQFGLGYTANTRLNNDILLGFGNSLSYGNVSSNVDVYTADMDLRVGYELINDLTAYAIGTGVYQYLDDSSAYGLGYGASLEYKLTQNVAIEGSYKTTNMRYSTNDYDYDTSNIAVKFNY</sequence>
<evidence type="ECO:0000259" key="3">
    <source>
        <dbReference type="Pfam" id="PF13505"/>
    </source>
</evidence>